<dbReference type="PANTHER" id="PTHR43312">
    <property type="entry name" value="D-THREO-ALDOSE 1-DEHYDROGENASE"/>
    <property type="match status" value="1"/>
</dbReference>
<feature type="domain" description="4Fe-4S ferredoxin-type" evidence="4">
    <location>
        <begin position="347"/>
        <end position="375"/>
    </location>
</feature>
<dbReference type="AlphaFoldDB" id="A0A964RRE3"/>
<dbReference type="Pfam" id="PF13187">
    <property type="entry name" value="Fer4_9"/>
    <property type="match status" value="1"/>
</dbReference>
<dbReference type="PROSITE" id="PS51257">
    <property type="entry name" value="PROKAR_LIPOPROTEIN"/>
    <property type="match status" value="1"/>
</dbReference>
<dbReference type="InterPro" id="IPR017900">
    <property type="entry name" value="4Fe4S_Fe_S_CS"/>
</dbReference>
<dbReference type="Proteomes" id="UP000656077">
    <property type="component" value="Unassembled WGS sequence"/>
</dbReference>
<dbReference type="PROSITE" id="PS00198">
    <property type="entry name" value="4FE4S_FER_1"/>
    <property type="match status" value="1"/>
</dbReference>
<dbReference type="SUPFAM" id="SSF51430">
    <property type="entry name" value="NAD(P)-linked oxidoreductase"/>
    <property type="match status" value="1"/>
</dbReference>
<dbReference type="RefSeq" id="WP_160361017.1">
    <property type="nucleotide sequence ID" value="NZ_WSRQ01000057.1"/>
</dbReference>
<dbReference type="GO" id="GO:0046872">
    <property type="term" value="F:metal ion binding"/>
    <property type="evidence" value="ECO:0007669"/>
    <property type="project" value="UniProtKB-KW"/>
</dbReference>
<comment type="caution">
    <text evidence="5">The sequence shown here is derived from an EMBL/GenBank/DDBJ whole genome shotgun (WGS) entry which is preliminary data.</text>
</comment>
<name>A0A964RRE3_9CLOT</name>
<reference evidence="5" key="1">
    <citation type="submission" date="2019-12" db="EMBL/GenBank/DDBJ databases">
        <title>Microbes associate with the intestines of laboratory mice.</title>
        <authorList>
            <person name="Navarre W."/>
            <person name="Wong E."/>
        </authorList>
    </citation>
    <scope>NUCLEOTIDE SEQUENCE</scope>
    <source>
        <strain evidence="5">NM79_F5</strain>
    </source>
</reference>
<dbReference type="CDD" id="cd19096">
    <property type="entry name" value="AKR_Fe-S_oxidoreductase"/>
    <property type="match status" value="1"/>
</dbReference>
<dbReference type="InterPro" id="IPR020471">
    <property type="entry name" value="AKR"/>
</dbReference>
<protein>
    <submittedName>
        <fullName evidence="5">Aldo/keto reductase</fullName>
    </submittedName>
</protein>
<dbReference type="InterPro" id="IPR017896">
    <property type="entry name" value="4Fe4S_Fe-S-bd"/>
</dbReference>
<dbReference type="PANTHER" id="PTHR43312:SF2">
    <property type="entry name" value="OXIDOREDUCTASE"/>
    <property type="match status" value="1"/>
</dbReference>
<keyword evidence="3" id="KW-0411">Iron-sulfur</keyword>
<sequence length="401" mass="46439">MESIEKTSKMKYRKDKNGNPLSILGYGCMRFTKKGNSIDIDKAEKEVMEAINSGVNYFDTAYVYPGSEVTFGEILKRNNCRDKISIATKLPHYMVKSKKDLEKYFNEQLRRLQTDHIDYYLMHMLTDVMTWERLKALGVDEWLKEKVHNGQIRNVGFSYHGNTEMFIQLLDAYDWDFCQIQYNYLDEHSQAGRRGLEAASKKGLPVIIMEPLRGGRLVNLLPEKAKNIIKENSKKRTAAEWAFRWLWNQPEVTCVLSGMNSLEMVQENIKVAENVTAGEFTKEDFELIEQVKNEINRNIKVGCTGCAYCMPCPKGVDIPGTFHSYNMMYAENKKNGRREYLMCTALRKNTSSASQCVECGKCEKHCPQHIEIRKELRNARKELETPVYKIAKTVVKVFKVY</sequence>
<evidence type="ECO:0000259" key="4">
    <source>
        <dbReference type="PROSITE" id="PS51379"/>
    </source>
</evidence>
<evidence type="ECO:0000256" key="3">
    <source>
        <dbReference type="ARBA" id="ARBA00023014"/>
    </source>
</evidence>
<dbReference type="InterPro" id="IPR036812">
    <property type="entry name" value="NAD(P)_OxRdtase_dom_sf"/>
</dbReference>
<dbReference type="Gene3D" id="3.20.20.100">
    <property type="entry name" value="NADP-dependent oxidoreductase domain"/>
    <property type="match status" value="1"/>
</dbReference>
<keyword evidence="2" id="KW-0408">Iron</keyword>
<organism evidence="5 6">
    <name type="scientific">Clostridium chromiireducens</name>
    <dbReference type="NCBI Taxonomy" id="225345"/>
    <lineage>
        <taxon>Bacteria</taxon>
        <taxon>Bacillati</taxon>
        <taxon>Bacillota</taxon>
        <taxon>Clostridia</taxon>
        <taxon>Eubacteriales</taxon>
        <taxon>Clostridiaceae</taxon>
        <taxon>Clostridium</taxon>
    </lineage>
</organism>
<dbReference type="InterPro" id="IPR023210">
    <property type="entry name" value="NADP_OxRdtase_dom"/>
</dbReference>
<evidence type="ECO:0000256" key="2">
    <source>
        <dbReference type="ARBA" id="ARBA00023004"/>
    </source>
</evidence>
<evidence type="ECO:0000313" key="6">
    <source>
        <dbReference type="Proteomes" id="UP000656077"/>
    </source>
</evidence>
<dbReference type="PRINTS" id="PR00069">
    <property type="entry name" value="ALDKETRDTASE"/>
</dbReference>
<dbReference type="EMBL" id="WSRQ01000057">
    <property type="protein sequence ID" value="MVX66467.1"/>
    <property type="molecule type" value="Genomic_DNA"/>
</dbReference>
<evidence type="ECO:0000313" key="5">
    <source>
        <dbReference type="EMBL" id="MVX66467.1"/>
    </source>
</evidence>
<dbReference type="GO" id="GO:0016491">
    <property type="term" value="F:oxidoreductase activity"/>
    <property type="evidence" value="ECO:0007669"/>
    <property type="project" value="InterPro"/>
</dbReference>
<accession>A0A964RRE3</accession>
<evidence type="ECO:0000256" key="1">
    <source>
        <dbReference type="ARBA" id="ARBA00022723"/>
    </source>
</evidence>
<proteinExistence type="predicted"/>
<keyword evidence="1" id="KW-0479">Metal-binding</keyword>
<dbReference type="GO" id="GO:0051536">
    <property type="term" value="F:iron-sulfur cluster binding"/>
    <property type="evidence" value="ECO:0007669"/>
    <property type="project" value="UniProtKB-KW"/>
</dbReference>
<gene>
    <name evidence="5" type="ORF">GKZ28_22590</name>
</gene>
<dbReference type="InterPro" id="IPR053135">
    <property type="entry name" value="AKR2_Oxidoreductase"/>
</dbReference>
<dbReference type="Pfam" id="PF00248">
    <property type="entry name" value="Aldo_ket_red"/>
    <property type="match status" value="1"/>
</dbReference>
<dbReference type="PROSITE" id="PS51379">
    <property type="entry name" value="4FE4S_FER_2"/>
    <property type="match status" value="1"/>
</dbReference>